<dbReference type="AlphaFoldDB" id="A0A1J5P3W1"/>
<organism evidence="1">
    <name type="scientific">mine drainage metagenome</name>
    <dbReference type="NCBI Taxonomy" id="410659"/>
    <lineage>
        <taxon>unclassified sequences</taxon>
        <taxon>metagenomes</taxon>
        <taxon>ecological metagenomes</taxon>
    </lineage>
</organism>
<accession>A0A1J5P3W1</accession>
<evidence type="ECO:0000313" key="1">
    <source>
        <dbReference type="EMBL" id="OIQ65794.1"/>
    </source>
</evidence>
<protein>
    <submittedName>
        <fullName evidence="1">Uncharacterized protein</fullName>
    </submittedName>
</protein>
<proteinExistence type="predicted"/>
<sequence>MAGAWQRQRCLHGVAHRLMHLAAVAKPHFDLGRVHVDIDPGRVQRDVQRVNRLALAVQHVFVGAAGGVADHLVAHKTAIDVAKLLVGAGAGSIRDAGAAPDFDDRCVVGPARRGGAGKIDPDRALNEVAAQHVGQALFQRRQAVAVITTAPPLFDQFALVPDGETDIGAGQSVAAHGFHAMGQFGGIGLEELAPRRG</sequence>
<gene>
    <name evidence="1" type="ORF">GALL_526440</name>
</gene>
<name>A0A1J5P3W1_9ZZZZ</name>
<comment type="caution">
    <text evidence="1">The sequence shown here is derived from an EMBL/GenBank/DDBJ whole genome shotgun (WGS) entry which is preliminary data.</text>
</comment>
<dbReference type="EMBL" id="MLJW01007055">
    <property type="protein sequence ID" value="OIQ65794.1"/>
    <property type="molecule type" value="Genomic_DNA"/>
</dbReference>
<reference evidence="1" key="1">
    <citation type="submission" date="2016-10" db="EMBL/GenBank/DDBJ databases">
        <title>Sequence of Gallionella enrichment culture.</title>
        <authorList>
            <person name="Poehlein A."/>
            <person name="Muehling M."/>
            <person name="Daniel R."/>
        </authorList>
    </citation>
    <scope>NUCLEOTIDE SEQUENCE</scope>
</reference>